<sequence length="66" mass="7374">MFGEGPQMIAATTQQPQTWHKGLSSEMGDATTKTDLCSSKRSLTKFKPYLTNQLIYHHAESITSSR</sequence>
<dbReference type="Proteomes" id="UP000492821">
    <property type="component" value="Unassembled WGS sequence"/>
</dbReference>
<name>A0A7E4ZRX6_PANRE</name>
<dbReference type="AlphaFoldDB" id="A0A7E4ZRX6"/>
<organism evidence="2 3">
    <name type="scientific">Panagrellus redivivus</name>
    <name type="common">Microworm</name>
    <dbReference type="NCBI Taxonomy" id="6233"/>
    <lineage>
        <taxon>Eukaryota</taxon>
        <taxon>Metazoa</taxon>
        <taxon>Ecdysozoa</taxon>
        <taxon>Nematoda</taxon>
        <taxon>Chromadorea</taxon>
        <taxon>Rhabditida</taxon>
        <taxon>Tylenchina</taxon>
        <taxon>Panagrolaimomorpha</taxon>
        <taxon>Panagrolaimoidea</taxon>
        <taxon>Panagrolaimidae</taxon>
        <taxon>Panagrellus</taxon>
    </lineage>
</organism>
<accession>A0A7E4ZRX6</accession>
<proteinExistence type="predicted"/>
<evidence type="ECO:0000313" key="2">
    <source>
        <dbReference type="Proteomes" id="UP000492821"/>
    </source>
</evidence>
<protein>
    <submittedName>
        <fullName evidence="3">Uncharacterized protein</fullName>
    </submittedName>
</protein>
<evidence type="ECO:0000256" key="1">
    <source>
        <dbReference type="SAM" id="MobiDB-lite"/>
    </source>
</evidence>
<dbReference type="WBParaSite" id="Pan_g13546.t1">
    <property type="protein sequence ID" value="Pan_g13546.t1"/>
    <property type="gene ID" value="Pan_g13546"/>
</dbReference>
<reference evidence="3" key="2">
    <citation type="submission" date="2020-10" db="UniProtKB">
        <authorList>
            <consortium name="WormBaseParasite"/>
        </authorList>
    </citation>
    <scope>IDENTIFICATION</scope>
</reference>
<feature type="region of interest" description="Disordered" evidence="1">
    <location>
        <begin position="1"/>
        <end position="32"/>
    </location>
</feature>
<reference evidence="2" key="1">
    <citation type="journal article" date="2013" name="Genetics">
        <title>The draft genome and transcriptome of Panagrellus redivivus are shaped by the harsh demands of a free-living lifestyle.</title>
        <authorList>
            <person name="Srinivasan J."/>
            <person name="Dillman A.R."/>
            <person name="Macchietto M.G."/>
            <person name="Heikkinen L."/>
            <person name="Lakso M."/>
            <person name="Fracchia K.M."/>
            <person name="Antoshechkin I."/>
            <person name="Mortazavi A."/>
            <person name="Wong G."/>
            <person name="Sternberg P.W."/>
        </authorList>
    </citation>
    <scope>NUCLEOTIDE SEQUENCE [LARGE SCALE GENOMIC DNA]</scope>
    <source>
        <strain evidence="2">MT8872</strain>
    </source>
</reference>
<keyword evidence="2" id="KW-1185">Reference proteome</keyword>
<evidence type="ECO:0000313" key="3">
    <source>
        <dbReference type="WBParaSite" id="Pan_g13546.t1"/>
    </source>
</evidence>